<reference evidence="2 3" key="1">
    <citation type="journal article" date="2018" name="Appl. Environ. Microbiol.">
        <title>Antimicrobial susceptibility testing and tentative epidemiological cut-off values of five Bacillus species relevant for use as animal feed additives or for plant protection.</title>
        <authorList>
            <person name="Agerso Y."/>
            <person name="Stuer-Lauridsen B."/>
            <person name="Bjerre K."/>
            <person name="Jensen M.G."/>
            <person name="Johansen E."/>
            <person name="Bennedsen M."/>
            <person name="Brockmann E."/>
            <person name="Nielsen B."/>
        </authorList>
    </citation>
    <scope>NUCLEOTIDE SEQUENCE [LARGE SCALE GENOMIC DNA]</scope>
    <source>
        <strain evidence="2 3">CHCC20162</strain>
    </source>
</reference>
<keyword evidence="1" id="KW-0175">Coiled coil</keyword>
<name>A0A3D8WTF4_PRIMG</name>
<sequence>MTKILTCYLKDVDTFNGRFKWLWTNKSTLRKKKEEFLDILRTHFKQQQSAIHKEFPKKRMEMLDHVIYNLVATGIQAIRSETLMKKFNVSKSTVSRFVRSLKATPFILVARYIKEDTTGTHPDSYVFILKSHKNFNQICDEIFFAHDTTGVQTLQQEEMTTPVTRPVTHPESAGNVDTPSLEADKSLNAFINLDLPVNHINNHLMSVSQSFTYIKGVPKKVNQVYAGKYGHQLQDFYARIQNAAKAVKRDTEIEIEKAQVHEIAYSTIVGLDKYVHEATQQGNPLSLGDMCRLIYQIAKNQFYELVDPKEQDYSSVYANQQEVIHNESETRTLAKPKHIIRKELVPDWLKAEEGQKESAQETEVTLEQKLEMIELKQDLGQELTPEEENLLQEHCSTYSSLEMGELKQDLGQALTPEEQDLLHQHAKLKEPAS</sequence>
<accession>A0A3D8WTF4</accession>
<organism evidence="2 3">
    <name type="scientific">Priestia megaterium</name>
    <name type="common">Bacillus megaterium</name>
    <dbReference type="NCBI Taxonomy" id="1404"/>
    <lineage>
        <taxon>Bacteria</taxon>
        <taxon>Bacillati</taxon>
        <taxon>Bacillota</taxon>
        <taxon>Bacilli</taxon>
        <taxon>Bacillales</taxon>
        <taxon>Bacillaceae</taxon>
        <taxon>Priestia</taxon>
    </lineage>
</organism>
<evidence type="ECO:0000313" key="3">
    <source>
        <dbReference type="Proteomes" id="UP000256519"/>
    </source>
</evidence>
<evidence type="ECO:0000313" key="2">
    <source>
        <dbReference type="EMBL" id="RDZ04988.1"/>
    </source>
</evidence>
<proteinExistence type="predicted"/>
<dbReference type="RefSeq" id="WP_116079340.1">
    <property type="nucleotide sequence ID" value="NZ_CP187634.1"/>
</dbReference>
<comment type="caution">
    <text evidence="2">The sequence shown here is derived from an EMBL/GenBank/DDBJ whole genome shotgun (WGS) entry which is preliminary data.</text>
</comment>
<dbReference type="AlphaFoldDB" id="A0A3D8WTF4"/>
<protein>
    <submittedName>
        <fullName evidence="2">Replication protein</fullName>
    </submittedName>
</protein>
<evidence type="ECO:0000256" key="1">
    <source>
        <dbReference type="SAM" id="Coils"/>
    </source>
</evidence>
<gene>
    <name evidence="2" type="ORF">C3744_30125</name>
</gene>
<feature type="coiled-coil region" evidence="1">
    <location>
        <begin position="349"/>
        <end position="376"/>
    </location>
</feature>
<dbReference type="Proteomes" id="UP000256519">
    <property type="component" value="Unassembled WGS sequence"/>
</dbReference>
<dbReference type="EMBL" id="PQWM01000090">
    <property type="protein sequence ID" value="RDZ04988.1"/>
    <property type="molecule type" value="Genomic_DNA"/>
</dbReference>